<accession>A0A4Y2PZT9</accession>
<dbReference type="OrthoDB" id="10267127at2759"/>
<dbReference type="GO" id="GO:0030027">
    <property type="term" value="C:lamellipodium"/>
    <property type="evidence" value="ECO:0007669"/>
    <property type="project" value="TreeGrafter"/>
</dbReference>
<dbReference type="PANTHER" id="PTHR15435">
    <property type="entry name" value="KICSTOR COMPLEX PROTEIN KAPTIN"/>
    <property type="match status" value="1"/>
</dbReference>
<dbReference type="GO" id="GO:1904262">
    <property type="term" value="P:negative regulation of TORC1 signaling"/>
    <property type="evidence" value="ECO:0007669"/>
    <property type="project" value="TreeGrafter"/>
</dbReference>
<reference evidence="1 2" key="1">
    <citation type="journal article" date="2019" name="Sci. Rep.">
        <title>Orb-weaving spider Araneus ventricosus genome elucidates the spidroin gene catalogue.</title>
        <authorList>
            <person name="Kono N."/>
            <person name="Nakamura H."/>
            <person name="Ohtoshi R."/>
            <person name="Moran D.A.P."/>
            <person name="Shinohara A."/>
            <person name="Yoshida Y."/>
            <person name="Fujiwara M."/>
            <person name="Mori M."/>
            <person name="Tomita M."/>
            <person name="Arakawa K."/>
        </authorList>
    </citation>
    <scope>NUCLEOTIDE SEQUENCE [LARGE SCALE GENOMIC DNA]</scope>
</reference>
<evidence type="ECO:0000313" key="2">
    <source>
        <dbReference type="Proteomes" id="UP000499080"/>
    </source>
</evidence>
<dbReference type="InterPro" id="IPR029982">
    <property type="entry name" value="Kptn"/>
</dbReference>
<dbReference type="GO" id="GO:0034198">
    <property type="term" value="P:cellular response to amino acid starvation"/>
    <property type="evidence" value="ECO:0007669"/>
    <property type="project" value="TreeGrafter"/>
</dbReference>
<name>A0A4Y2PZT9_ARAVE</name>
<dbReference type="AlphaFoldDB" id="A0A4Y2PZT9"/>
<dbReference type="EMBL" id="BGPR01012737">
    <property type="protein sequence ID" value="GBN57435.1"/>
    <property type="molecule type" value="Genomic_DNA"/>
</dbReference>
<dbReference type="GO" id="GO:0051015">
    <property type="term" value="F:actin filament binding"/>
    <property type="evidence" value="ECO:0007669"/>
    <property type="project" value="TreeGrafter"/>
</dbReference>
<dbReference type="GO" id="GO:0015629">
    <property type="term" value="C:actin cytoskeleton"/>
    <property type="evidence" value="ECO:0007669"/>
    <property type="project" value="InterPro"/>
</dbReference>
<dbReference type="GO" id="GO:0007015">
    <property type="term" value="P:actin filament organization"/>
    <property type="evidence" value="ECO:0007669"/>
    <property type="project" value="InterPro"/>
</dbReference>
<organism evidence="1 2">
    <name type="scientific">Araneus ventricosus</name>
    <name type="common">Orbweaver spider</name>
    <name type="synonym">Epeira ventricosa</name>
    <dbReference type="NCBI Taxonomy" id="182803"/>
    <lineage>
        <taxon>Eukaryota</taxon>
        <taxon>Metazoa</taxon>
        <taxon>Ecdysozoa</taxon>
        <taxon>Arthropoda</taxon>
        <taxon>Chelicerata</taxon>
        <taxon>Arachnida</taxon>
        <taxon>Araneae</taxon>
        <taxon>Araneomorphae</taxon>
        <taxon>Entelegynae</taxon>
        <taxon>Araneoidea</taxon>
        <taxon>Araneidae</taxon>
        <taxon>Araneus</taxon>
    </lineage>
</organism>
<proteinExistence type="predicted"/>
<dbReference type="PANTHER" id="PTHR15435:SF2">
    <property type="entry name" value="KICSTOR COMPLEX PROTEIN KAPTIN"/>
    <property type="match status" value="1"/>
</dbReference>
<comment type="caution">
    <text evidence="1">The sequence shown here is derived from an EMBL/GenBank/DDBJ whole genome shotgun (WGS) entry which is preliminary data.</text>
</comment>
<dbReference type="Proteomes" id="UP000499080">
    <property type="component" value="Unassembled WGS sequence"/>
</dbReference>
<evidence type="ECO:0000313" key="1">
    <source>
        <dbReference type="EMBL" id="GBN57435.1"/>
    </source>
</evidence>
<sequence>MNTVEAHFCGMSSQSNVYGLTSLFTGESSHKVLVASSKRTIYCIECSKNQQSVIFSTREVQFTYIPGNAEIISMDAFNQACHIHDFVVGITFIKYPSQEREELGFQEQGLQEWDYRRRSEGDTSGMKKYFNIYSDWEPSKECDLDNIAQGCLSICLEFIPFHLTHTEIIVDGVKEVVWLLSGNDNKIHLYREDKTRQTYYEDLSTTCFPEFSSLNSLVMWMDFFATSEYRITALGCKDGFVIVSSVNLPETTLQASWKIEHDGPISTVRLFQDSTLESMQNGFFSKTRKDDKIHLCVGNAIEVSVVYRDILKHGLELKNQELLPESSMYDCVVCSLIADIDMDGKNEVLLGTYGQELLVYKWEVASGNKGSYKLYHKQMFPHPLLALSYMDIIGDGVKELLVLTTNGLHILQHDLAQVRDICVERMKWVLRNIPADKLKEYLKVH</sequence>
<keyword evidence="2" id="KW-1185">Reference proteome</keyword>
<protein>
    <submittedName>
        <fullName evidence="1">KICSTOR complex protein kaptin</fullName>
    </submittedName>
</protein>
<gene>
    <name evidence="1" type="primary">Kptn_2</name>
    <name evidence="1" type="ORF">AVEN_114056_1</name>
</gene>